<name>A0A918M8L8_9ACTN</name>
<dbReference type="RefSeq" id="WP_191871433.1">
    <property type="nucleotide sequence ID" value="NZ_BMTD01000001.1"/>
</dbReference>
<proteinExistence type="predicted"/>
<accession>A0A918M8L8</accession>
<gene>
    <name evidence="2" type="ORF">GCM10010260_02810</name>
</gene>
<dbReference type="AlphaFoldDB" id="A0A918M8L8"/>
<evidence type="ECO:0000313" key="2">
    <source>
        <dbReference type="EMBL" id="GGU74418.1"/>
    </source>
</evidence>
<dbReference type="EMBL" id="BMTD01000001">
    <property type="protein sequence ID" value="GGU74418.1"/>
    <property type="molecule type" value="Genomic_DNA"/>
</dbReference>
<evidence type="ECO:0008006" key="4">
    <source>
        <dbReference type="Google" id="ProtNLM"/>
    </source>
</evidence>
<evidence type="ECO:0000313" key="3">
    <source>
        <dbReference type="Proteomes" id="UP000618795"/>
    </source>
</evidence>
<sequence length="110" mass="10851">MKSLKAAVIVVGTLAMAGVAAPAVAADVPAQGLLDDGKTVARTLPHAADIPTGELANDVRQTTDGVKKSGVVKTPVFGGTLPNPINGKTPAALPVLNKGGKAPAALPVLK</sequence>
<evidence type="ECO:0000256" key="1">
    <source>
        <dbReference type="SAM" id="SignalP"/>
    </source>
</evidence>
<feature type="signal peptide" evidence="1">
    <location>
        <begin position="1"/>
        <end position="25"/>
    </location>
</feature>
<reference evidence="2" key="1">
    <citation type="journal article" date="2014" name="Int. J. Syst. Evol. Microbiol.">
        <title>Complete genome sequence of Corynebacterium casei LMG S-19264T (=DSM 44701T), isolated from a smear-ripened cheese.</title>
        <authorList>
            <consortium name="US DOE Joint Genome Institute (JGI-PGF)"/>
            <person name="Walter F."/>
            <person name="Albersmeier A."/>
            <person name="Kalinowski J."/>
            <person name="Ruckert C."/>
        </authorList>
    </citation>
    <scope>NUCLEOTIDE SEQUENCE</scope>
    <source>
        <strain evidence="2">JCM 4369</strain>
    </source>
</reference>
<keyword evidence="1" id="KW-0732">Signal</keyword>
<reference evidence="2" key="2">
    <citation type="submission" date="2020-09" db="EMBL/GenBank/DDBJ databases">
        <authorList>
            <person name="Sun Q."/>
            <person name="Ohkuma M."/>
        </authorList>
    </citation>
    <scope>NUCLEOTIDE SEQUENCE</scope>
    <source>
        <strain evidence="2">JCM 4369</strain>
    </source>
</reference>
<organism evidence="2 3">
    <name type="scientific">Streptomyces filipinensis</name>
    <dbReference type="NCBI Taxonomy" id="66887"/>
    <lineage>
        <taxon>Bacteria</taxon>
        <taxon>Bacillati</taxon>
        <taxon>Actinomycetota</taxon>
        <taxon>Actinomycetes</taxon>
        <taxon>Kitasatosporales</taxon>
        <taxon>Streptomycetaceae</taxon>
        <taxon>Streptomyces</taxon>
    </lineage>
</organism>
<feature type="chain" id="PRO_5037079962" description="ATP-binding protein" evidence="1">
    <location>
        <begin position="26"/>
        <end position="110"/>
    </location>
</feature>
<dbReference type="Proteomes" id="UP000618795">
    <property type="component" value="Unassembled WGS sequence"/>
</dbReference>
<protein>
    <recommendedName>
        <fullName evidence="4">ATP-binding protein</fullName>
    </recommendedName>
</protein>
<keyword evidence="3" id="KW-1185">Reference proteome</keyword>
<comment type="caution">
    <text evidence="2">The sequence shown here is derived from an EMBL/GenBank/DDBJ whole genome shotgun (WGS) entry which is preliminary data.</text>
</comment>